<reference evidence="1 2" key="1">
    <citation type="journal article" date="2019" name="Genome Biol. Evol.">
        <title>Day and night: Metabolic profiles and evolutionary relationships of six axenic non-marine cyanobacteria.</title>
        <authorList>
            <person name="Will S.E."/>
            <person name="Henke P."/>
            <person name="Boedeker C."/>
            <person name="Huang S."/>
            <person name="Brinkmann H."/>
            <person name="Rohde M."/>
            <person name="Jarek M."/>
            <person name="Friedl T."/>
            <person name="Seufert S."/>
            <person name="Schumacher M."/>
            <person name="Overmann J."/>
            <person name="Neumann-Schaal M."/>
            <person name="Petersen J."/>
        </authorList>
    </citation>
    <scope>NUCLEOTIDE SEQUENCE [LARGE SCALE GENOMIC DNA]</scope>
    <source>
        <strain evidence="1 2">SAG 39.79</strain>
    </source>
</reference>
<gene>
    <name evidence="1" type="ORF">DSM107010_68080</name>
</gene>
<name>A0AB37U9L8_9CYAN</name>
<evidence type="ECO:0000313" key="1">
    <source>
        <dbReference type="EMBL" id="RUT00471.1"/>
    </source>
</evidence>
<dbReference type="EMBL" id="RSCK01000147">
    <property type="protein sequence ID" value="RUT00471.1"/>
    <property type="molecule type" value="Genomic_DNA"/>
</dbReference>
<dbReference type="RefSeq" id="WP_106169371.1">
    <property type="nucleotide sequence ID" value="NZ_JAVKZF010000004.1"/>
</dbReference>
<sequence>MIDDTHEDKLLVLLEGQQHWVRRSIAQNDDLLRMLFSGLSPELAAAEIQRSPSQIKIVPKKGTKGTAEPSYNLPTTASVLAALDAVSSKIDPAILMCVKLRKIELLQGINPCNAQAIVEQIETAIDCSKHWSNSVKQSLKRLDHSPSVSTIPVGF</sequence>
<protein>
    <recommendedName>
        <fullName evidence="3">DUF4332 domain-containing protein</fullName>
    </recommendedName>
</protein>
<evidence type="ECO:0000313" key="2">
    <source>
        <dbReference type="Proteomes" id="UP000282574"/>
    </source>
</evidence>
<proteinExistence type="predicted"/>
<dbReference type="AlphaFoldDB" id="A0AB37U9L8"/>
<organism evidence="1 2">
    <name type="scientific">Chroococcidiopsis cubana SAG 39.79</name>
    <dbReference type="NCBI Taxonomy" id="388085"/>
    <lineage>
        <taxon>Bacteria</taxon>
        <taxon>Bacillati</taxon>
        <taxon>Cyanobacteriota</taxon>
        <taxon>Cyanophyceae</taxon>
        <taxon>Chroococcidiopsidales</taxon>
        <taxon>Chroococcidiopsidaceae</taxon>
        <taxon>Chroococcidiopsis</taxon>
    </lineage>
</organism>
<keyword evidence="2" id="KW-1185">Reference proteome</keyword>
<evidence type="ECO:0008006" key="3">
    <source>
        <dbReference type="Google" id="ProtNLM"/>
    </source>
</evidence>
<dbReference type="Proteomes" id="UP000282574">
    <property type="component" value="Unassembled WGS sequence"/>
</dbReference>
<comment type="caution">
    <text evidence="1">The sequence shown here is derived from an EMBL/GenBank/DDBJ whole genome shotgun (WGS) entry which is preliminary data.</text>
</comment>
<accession>A0AB37U9L8</accession>